<organism evidence="3">
    <name type="scientific">mine drainage metagenome</name>
    <dbReference type="NCBI Taxonomy" id="410659"/>
    <lineage>
        <taxon>unclassified sequences</taxon>
        <taxon>metagenomes</taxon>
        <taxon>ecological metagenomes</taxon>
    </lineage>
</organism>
<feature type="domain" description="Cas12f1-like TNB" evidence="2">
    <location>
        <begin position="120"/>
        <end position="151"/>
    </location>
</feature>
<reference evidence="3" key="1">
    <citation type="submission" date="2013-08" db="EMBL/GenBank/DDBJ databases">
        <authorList>
            <person name="Mendez C."/>
            <person name="Richter M."/>
            <person name="Ferrer M."/>
            <person name="Sanchez J."/>
        </authorList>
    </citation>
    <scope>NUCLEOTIDE SEQUENCE</scope>
</reference>
<evidence type="ECO:0000259" key="2">
    <source>
        <dbReference type="Pfam" id="PF07282"/>
    </source>
</evidence>
<dbReference type="Pfam" id="PF07282">
    <property type="entry name" value="Cas12f1-like_TNB"/>
    <property type="match status" value="1"/>
</dbReference>
<comment type="caution">
    <text evidence="3">The sequence shown here is derived from an EMBL/GenBank/DDBJ whole genome shotgun (WGS) entry which is preliminary data.</text>
</comment>
<dbReference type="EMBL" id="AUZY01003005">
    <property type="protein sequence ID" value="EQD70822.1"/>
    <property type="molecule type" value="Genomic_DNA"/>
</dbReference>
<protein>
    <submittedName>
        <fullName evidence="3">IS605 family transposase OrfB</fullName>
    </submittedName>
</protein>
<dbReference type="InterPro" id="IPR010095">
    <property type="entry name" value="Cas12f1-like_TNB"/>
</dbReference>
<evidence type="ECO:0000313" key="3">
    <source>
        <dbReference type="EMBL" id="EQD70822.1"/>
    </source>
</evidence>
<dbReference type="GO" id="GO:0003677">
    <property type="term" value="F:DNA binding"/>
    <property type="evidence" value="ECO:0007669"/>
    <property type="project" value="UniProtKB-KW"/>
</dbReference>
<sequence length="151" mass="17045">MRKLSRHLERSTGRIVAATVTERGGQWTLPFTVDVPRQRSRRTHGSRQYHETAAKITRLHAQVAQVAHLRHHTIHVVTTSLAKTHGVIVVEGLDGASLLQQRGLPGARSRRRGLIDAALGEIRRQLRYKCPWYGSTVIEADRFFPSSKTCH</sequence>
<keyword evidence="1" id="KW-0238">DNA-binding</keyword>
<gene>
    <name evidence="3" type="ORF">B1B_04793</name>
</gene>
<dbReference type="AlphaFoldDB" id="T1BM22"/>
<name>T1BM22_9ZZZZ</name>
<proteinExistence type="predicted"/>
<reference evidence="3" key="2">
    <citation type="journal article" date="2014" name="ISME J.">
        <title>Microbial stratification in low pH oxic and suboxic macroscopic growths along an acid mine drainage.</title>
        <authorList>
            <person name="Mendez-Garcia C."/>
            <person name="Mesa V."/>
            <person name="Sprenger R.R."/>
            <person name="Richter M."/>
            <person name="Diez M.S."/>
            <person name="Solano J."/>
            <person name="Bargiela R."/>
            <person name="Golyshina O.V."/>
            <person name="Manteca A."/>
            <person name="Ramos J.L."/>
            <person name="Gallego J.R."/>
            <person name="Llorente I."/>
            <person name="Martins Dos Santos V.A."/>
            <person name="Jensen O.N."/>
            <person name="Pelaez A.I."/>
            <person name="Sanchez J."/>
            <person name="Ferrer M."/>
        </authorList>
    </citation>
    <scope>NUCLEOTIDE SEQUENCE</scope>
</reference>
<feature type="non-terminal residue" evidence="3">
    <location>
        <position position="151"/>
    </location>
</feature>
<accession>T1BM22</accession>
<evidence type="ECO:0000256" key="1">
    <source>
        <dbReference type="ARBA" id="ARBA00023125"/>
    </source>
</evidence>